<evidence type="ECO:0000256" key="8">
    <source>
        <dbReference type="ARBA" id="ARBA00022679"/>
    </source>
</evidence>
<keyword evidence="8" id="KW-0808">Transferase</keyword>
<feature type="transmembrane region" description="Helical" evidence="14">
    <location>
        <begin position="415"/>
        <end position="434"/>
    </location>
</feature>
<dbReference type="SUPFAM" id="SSF52794">
    <property type="entry name" value="PTS system IIB component-like"/>
    <property type="match status" value="1"/>
</dbReference>
<feature type="domain" description="PTS EIIB type-2" evidence="15">
    <location>
        <begin position="127"/>
        <end position="224"/>
    </location>
</feature>
<dbReference type="RefSeq" id="WP_075868988.1">
    <property type="nucleotide sequence ID" value="NZ_LXYT01000001.1"/>
</dbReference>
<dbReference type="GO" id="GO:0090563">
    <property type="term" value="F:protein-phosphocysteine-sugar phosphotransferase activity"/>
    <property type="evidence" value="ECO:0007669"/>
    <property type="project" value="TreeGrafter"/>
</dbReference>
<evidence type="ECO:0000256" key="9">
    <source>
        <dbReference type="ARBA" id="ARBA00022683"/>
    </source>
</evidence>
<dbReference type="InterPro" id="IPR013011">
    <property type="entry name" value="PTS_EIIB_2"/>
</dbReference>
<dbReference type="InterPro" id="IPR003353">
    <property type="entry name" value="PTS_IIB_fruc"/>
</dbReference>
<dbReference type="AlphaFoldDB" id="A0A1R0FA21"/>
<proteinExistence type="predicted"/>
<feature type="transmembrane region" description="Helical" evidence="14">
    <location>
        <begin position="488"/>
        <end position="507"/>
    </location>
</feature>
<feature type="transmembrane region" description="Helical" evidence="14">
    <location>
        <begin position="378"/>
        <end position="403"/>
    </location>
</feature>
<keyword evidence="13 14" id="KW-0472">Membrane</keyword>
<evidence type="ECO:0000256" key="2">
    <source>
        <dbReference type="ARBA" id="ARBA00004429"/>
    </source>
</evidence>
<feature type="transmembrane region" description="Helical" evidence="14">
    <location>
        <begin position="542"/>
        <end position="575"/>
    </location>
</feature>
<evidence type="ECO:0000256" key="7">
    <source>
        <dbReference type="ARBA" id="ARBA00022597"/>
    </source>
</evidence>
<feature type="domain" description="PTS EIIC type-2" evidence="16">
    <location>
        <begin position="249"/>
        <end position="584"/>
    </location>
</feature>
<dbReference type="InterPro" id="IPR050864">
    <property type="entry name" value="Bacterial_PTS_Sugar_Transport"/>
</dbReference>
<comment type="subcellular location">
    <subcellularLocation>
        <location evidence="2">Cell inner membrane</location>
        <topology evidence="2">Multi-pass membrane protein</topology>
    </subcellularLocation>
</comment>
<dbReference type="InterPro" id="IPR036095">
    <property type="entry name" value="PTS_EIIB-like_sf"/>
</dbReference>
<feature type="transmembrane region" description="Helical" evidence="14">
    <location>
        <begin position="292"/>
        <end position="315"/>
    </location>
</feature>
<keyword evidence="6" id="KW-0597">Phosphoprotein</keyword>
<keyword evidence="12 14" id="KW-1133">Transmembrane helix</keyword>
<dbReference type="NCBIfam" id="TIGR01427">
    <property type="entry name" value="PTS_IIC_fructo"/>
    <property type="match status" value="1"/>
</dbReference>
<keyword evidence="9" id="KW-0598">Phosphotransferase system</keyword>
<dbReference type="Gene3D" id="3.40.50.2300">
    <property type="match status" value="1"/>
</dbReference>
<evidence type="ECO:0000313" key="18">
    <source>
        <dbReference type="Proteomes" id="UP000187344"/>
    </source>
</evidence>
<dbReference type="GO" id="GO:0009401">
    <property type="term" value="P:phosphoenolpyruvate-dependent sugar phosphotransferase system"/>
    <property type="evidence" value="ECO:0007669"/>
    <property type="project" value="UniProtKB-KW"/>
</dbReference>
<dbReference type="GO" id="GO:0005886">
    <property type="term" value="C:plasma membrane"/>
    <property type="evidence" value="ECO:0007669"/>
    <property type="project" value="UniProtKB-SubCell"/>
</dbReference>
<keyword evidence="5" id="KW-1003">Cell membrane</keyword>
<evidence type="ECO:0000256" key="6">
    <source>
        <dbReference type="ARBA" id="ARBA00022553"/>
    </source>
</evidence>
<name>A0A1R0FA21_9HYPH</name>
<keyword evidence="10 14" id="KW-0812">Transmembrane</keyword>
<evidence type="ECO:0000256" key="12">
    <source>
        <dbReference type="ARBA" id="ARBA00022989"/>
    </source>
</evidence>
<dbReference type="EMBL" id="LXYT01000001">
    <property type="protein sequence ID" value="OLY43827.1"/>
    <property type="molecule type" value="Genomic_DNA"/>
</dbReference>
<feature type="transmembrane region" description="Helical" evidence="14">
    <location>
        <begin position="513"/>
        <end position="535"/>
    </location>
</feature>
<evidence type="ECO:0000256" key="14">
    <source>
        <dbReference type="SAM" id="Phobius"/>
    </source>
</evidence>
<dbReference type="InterPro" id="IPR006327">
    <property type="entry name" value="PTS_IIC_fruc"/>
</dbReference>
<evidence type="ECO:0000256" key="3">
    <source>
        <dbReference type="ARBA" id="ARBA00012799"/>
    </source>
</evidence>
<evidence type="ECO:0000313" key="17">
    <source>
        <dbReference type="EMBL" id="OLY43827.1"/>
    </source>
</evidence>
<gene>
    <name evidence="17" type="ORF">PEB0149_012650</name>
</gene>
<evidence type="ECO:0000256" key="5">
    <source>
        <dbReference type="ARBA" id="ARBA00022475"/>
    </source>
</evidence>
<dbReference type="Proteomes" id="UP000187344">
    <property type="component" value="Unassembled WGS sequence"/>
</dbReference>
<dbReference type="Pfam" id="PF02378">
    <property type="entry name" value="PTS_EIIC"/>
    <property type="match status" value="1"/>
</dbReference>
<dbReference type="GO" id="GO:0005351">
    <property type="term" value="F:carbohydrate:proton symporter activity"/>
    <property type="evidence" value="ECO:0007669"/>
    <property type="project" value="InterPro"/>
</dbReference>
<feature type="transmembrane region" description="Helical" evidence="14">
    <location>
        <begin position="336"/>
        <end position="358"/>
    </location>
</feature>
<evidence type="ECO:0000256" key="10">
    <source>
        <dbReference type="ARBA" id="ARBA00022692"/>
    </source>
</evidence>
<dbReference type="NCBIfam" id="TIGR00829">
    <property type="entry name" value="FRU"/>
    <property type="match status" value="1"/>
</dbReference>
<keyword evidence="18" id="KW-1185">Reference proteome</keyword>
<keyword evidence="7" id="KW-0762">Sugar transport</keyword>
<evidence type="ECO:0000256" key="13">
    <source>
        <dbReference type="ARBA" id="ARBA00023136"/>
    </source>
</evidence>
<dbReference type="EC" id="2.7.1.202" evidence="3"/>
<dbReference type="FunFam" id="3.40.50.2300:FF:000014">
    <property type="entry name" value="PTS system fructose-like transporter subunit IIB"/>
    <property type="match status" value="1"/>
</dbReference>
<sequence length="586" mass="60623">MTLIALIDGAGGGVHSLLAREVLQKAASERGTSLSLEIVETGTLPRIPKDAGSDTLLLVSNNHDWQSDHIKSFKGQLQRLTFEELFKKPSAIIFGDPSENPSVENPTEKTAGNDELHQDLNGANRNLKIVGVTSCPTGIAHTFMAAEGLTEAAKALGHEIRVETQGSVGAGTPLTAAEIAAADLVIIAADREVDRTRFAGKRVYSCPTKPAINNGEALIKKAIESAEVQKQKAVQDGESSESSETAGGVYKHLMTGVSFMLPFVVAGGLLIALSFAIGGVGVTSQEGTFANALFVIGSKGGFALMVPALAGFIAYSIADRPGIAPGMIGGLLSQNIGAGFIGGIFAGFIAGYSVRLAIKWIKLPKSLQGLMPVLVLPLIATLITGLLMMFAIGTPVAALLNFLTEWLKGLQGTNAYLLGAIIGGMMAVDMGGPVNKAAYATSVALISSGVYGPIAATMIAGMTPPMALALAAWIFPNRFTTDERSSKVSTFILGLAFISEGSIPFAARDPFRVIPALVVGSAVAGAVALGLGTGLRAPHGGIFLAFIPGVVINYVGYFAALIIGTIVTTIVLGLLKQPMVAAEKKA</sequence>
<dbReference type="OrthoDB" id="9782569at2"/>
<comment type="catalytic activity">
    <reaction evidence="1">
        <text>D-fructose(out) + N(pros)-phospho-L-histidyl-[protein] = D-fructose 1-phosphate(in) + L-histidyl-[protein]</text>
        <dbReference type="Rhea" id="RHEA:49252"/>
        <dbReference type="Rhea" id="RHEA-COMP:9745"/>
        <dbReference type="Rhea" id="RHEA-COMP:9746"/>
        <dbReference type="ChEBI" id="CHEBI:29979"/>
        <dbReference type="ChEBI" id="CHEBI:37721"/>
        <dbReference type="ChEBI" id="CHEBI:58674"/>
        <dbReference type="ChEBI" id="CHEBI:64837"/>
        <dbReference type="EC" id="2.7.1.202"/>
    </reaction>
</comment>
<evidence type="ECO:0000256" key="4">
    <source>
        <dbReference type="ARBA" id="ARBA00022448"/>
    </source>
</evidence>
<dbReference type="CDD" id="cd05569">
    <property type="entry name" value="PTS_IIB_fructose"/>
    <property type="match status" value="1"/>
</dbReference>
<dbReference type="GO" id="GO:0022877">
    <property type="term" value="F:protein-N(PI)-phosphohistidine-fructose phosphotransferase system transporter activity"/>
    <property type="evidence" value="ECO:0007669"/>
    <property type="project" value="InterPro"/>
</dbReference>
<dbReference type="InterPro" id="IPR013014">
    <property type="entry name" value="PTS_EIIC_2"/>
</dbReference>
<dbReference type="PANTHER" id="PTHR30505">
    <property type="entry name" value="FRUCTOSE-LIKE PERMEASE"/>
    <property type="match status" value="1"/>
</dbReference>
<evidence type="ECO:0000259" key="16">
    <source>
        <dbReference type="PROSITE" id="PS51104"/>
    </source>
</evidence>
<dbReference type="PROSITE" id="PS51104">
    <property type="entry name" value="PTS_EIIC_TYPE_2"/>
    <property type="match status" value="1"/>
</dbReference>
<feature type="transmembrane region" description="Helical" evidence="14">
    <location>
        <begin position="259"/>
        <end position="280"/>
    </location>
</feature>
<keyword evidence="11" id="KW-0418">Kinase</keyword>
<dbReference type="Pfam" id="PF02302">
    <property type="entry name" value="PTS_IIB"/>
    <property type="match status" value="1"/>
</dbReference>
<comment type="caution">
    <text evidence="17">The sequence shown here is derived from an EMBL/GenBank/DDBJ whole genome shotgun (WGS) entry which is preliminary data.</text>
</comment>
<reference evidence="17 18" key="1">
    <citation type="submission" date="2016-12" db="EMBL/GenBank/DDBJ databases">
        <title>Comparative genomics of Bartonella apis.</title>
        <authorList>
            <person name="Engel P."/>
        </authorList>
    </citation>
    <scope>NUCLEOTIDE SEQUENCE [LARGE SCALE GENOMIC DNA]</scope>
    <source>
        <strain evidence="17 18">PEB0149</strain>
    </source>
</reference>
<evidence type="ECO:0000256" key="1">
    <source>
        <dbReference type="ARBA" id="ARBA00001401"/>
    </source>
</evidence>
<dbReference type="InterPro" id="IPR003352">
    <property type="entry name" value="PTS_EIIC"/>
</dbReference>
<keyword evidence="4" id="KW-0813">Transport</keyword>
<evidence type="ECO:0000256" key="11">
    <source>
        <dbReference type="ARBA" id="ARBA00022777"/>
    </source>
</evidence>
<dbReference type="PANTHER" id="PTHR30505:SF0">
    <property type="entry name" value="FRUCTOSE-LIKE PTS SYSTEM EIIBC COMPONENT-RELATED"/>
    <property type="match status" value="1"/>
</dbReference>
<dbReference type="InterPro" id="IPR003501">
    <property type="entry name" value="PTS_EIIB_2/3"/>
</dbReference>
<dbReference type="PROSITE" id="PS51099">
    <property type="entry name" value="PTS_EIIB_TYPE_2"/>
    <property type="match status" value="1"/>
</dbReference>
<protein>
    <recommendedName>
        <fullName evidence="3">protein-N(pi)-phosphohistidine--D-fructose phosphotransferase</fullName>
        <ecNumber evidence="3">2.7.1.202</ecNumber>
    </recommendedName>
</protein>
<evidence type="ECO:0000259" key="15">
    <source>
        <dbReference type="PROSITE" id="PS51099"/>
    </source>
</evidence>
<dbReference type="GO" id="GO:0016301">
    <property type="term" value="F:kinase activity"/>
    <property type="evidence" value="ECO:0007669"/>
    <property type="project" value="UniProtKB-KW"/>
</dbReference>
<accession>A0A1R0FA21</accession>
<organism evidence="17 18">
    <name type="scientific">Bartonella apis</name>
    <dbReference type="NCBI Taxonomy" id="1686310"/>
    <lineage>
        <taxon>Bacteria</taxon>
        <taxon>Pseudomonadati</taxon>
        <taxon>Pseudomonadota</taxon>
        <taxon>Alphaproteobacteria</taxon>
        <taxon>Hyphomicrobiales</taxon>
        <taxon>Bartonellaceae</taxon>
        <taxon>Bartonella</taxon>
    </lineage>
</organism>
<feature type="transmembrane region" description="Helical" evidence="14">
    <location>
        <begin position="454"/>
        <end position="476"/>
    </location>
</feature>